<name>A0A8J3VLB3_9ACTN</name>
<organism evidence="2 3">
    <name type="scientific">Rhizocola hellebori</name>
    <dbReference type="NCBI Taxonomy" id="1392758"/>
    <lineage>
        <taxon>Bacteria</taxon>
        <taxon>Bacillati</taxon>
        <taxon>Actinomycetota</taxon>
        <taxon>Actinomycetes</taxon>
        <taxon>Micromonosporales</taxon>
        <taxon>Micromonosporaceae</taxon>
        <taxon>Rhizocola</taxon>
    </lineage>
</organism>
<dbReference type="PANTHER" id="PTHR42686">
    <property type="entry name" value="GH17980P-RELATED"/>
    <property type="match status" value="1"/>
</dbReference>
<dbReference type="GO" id="GO:0005829">
    <property type="term" value="C:cytosol"/>
    <property type="evidence" value="ECO:0007669"/>
    <property type="project" value="TreeGrafter"/>
</dbReference>
<feature type="domain" description="NADP-dependent oxidoreductase" evidence="1">
    <location>
        <begin position="18"/>
        <end position="313"/>
    </location>
</feature>
<sequence>MHPAERVRLGRSDLPVTRLGLGLAPIGGLYTAVPPQQAIATIDMAFQKGIRLFDTAPLYGYGRSETLAGKALAPHPRDWYTLSTKVGRVLEPGGDNTQDIWADPPPGVAPRLDFSPAAIRQSFQDSLDRLGLERIDIVHLHDPDDHYEEAAGGAFDVLAQLRAAGTIGAISVGMNQGAMLARFARELPLDCVMLAGRYTLLDHSGLDELLPVCAQRGIGVLAAGVYNSGLLADPQPGARYNYGPASAALLAKALAIKDICDRYEIPLRAAAIQFPFGHRAVTSVVIGARTPAEVEDAVAMCAVDIPPQLWQDLRAEGLLPLDVAVPGHS</sequence>
<comment type="caution">
    <text evidence="2">The sequence shown here is derived from an EMBL/GenBank/DDBJ whole genome shotgun (WGS) entry which is preliminary data.</text>
</comment>
<dbReference type="EMBL" id="BONY01000077">
    <property type="protein sequence ID" value="GIH09821.1"/>
    <property type="molecule type" value="Genomic_DNA"/>
</dbReference>
<protein>
    <submittedName>
        <fullName evidence="2">Oxidoreductase</fullName>
    </submittedName>
</protein>
<dbReference type="CDD" id="cd19152">
    <property type="entry name" value="AKR_AKR15A"/>
    <property type="match status" value="1"/>
</dbReference>
<proteinExistence type="predicted"/>
<gene>
    <name evidence="2" type="ORF">Rhe02_78880</name>
</gene>
<dbReference type="RefSeq" id="WP_203913546.1">
    <property type="nucleotide sequence ID" value="NZ_BONY01000077.1"/>
</dbReference>
<evidence type="ECO:0000259" key="1">
    <source>
        <dbReference type="Pfam" id="PF00248"/>
    </source>
</evidence>
<dbReference type="InterPro" id="IPR020471">
    <property type="entry name" value="AKR"/>
</dbReference>
<dbReference type="InterPro" id="IPR036812">
    <property type="entry name" value="NAD(P)_OxRdtase_dom_sf"/>
</dbReference>
<accession>A0A8J3VLB3</accession>
<dbReference type="PANTHER" id="PTHR42686:SF1">
    <property type="entry name" value="GH17980P-RELATED"/>
    <property type="match status" value="1"/>
</dbReference>
<dbReference type="SUPFAM" id="SSF51430">
    <property type="entry name" value="NAD(P)-linked oxidoreductase"/>
    <property type="match status" value="1"/>
</dbReference>
<dbReference type="InterPro" id="IPR023210">
    <property type="entry name" value="NADP_OxRdtase_dom"/>
</dbReference>
<dbReference type="Proteomes" id="UP000612899">
    <property type="component" value="Unassembled WGS sequence"/>
</dbReference>
<dbReference type="AlphaFoldDB" id="A0A8J3VLB3"/>
<reference evidence="2" key="1">
    <citation type="submission" date="2021-01" db="EMBL/GenBank/DDBJ databases">
        <title>Whole genome shotgun sequence of Rhizocola hellebori NBRC 109834.</title>
        <authorList>
            <person name="Komaki H."/>
            <person name="Tamura T."/>
        </authorList>
    </citation>
    <scope>NUCLEOTIDE SEQUENCE</scope>
    <source>
        <strain evidence="2">NBRC 109834</strain>
    </source>
</reference>
<keyword evidence="3" id="KW-1185">Reference proteome</keyword>
<dbReference type="Gene3D" id="3.20.20.100">
    <property type="entry name" value="NADP-dependent oxidoreductase domain"/>
    <property type="match status" value="1"/>
</dbReference>
<dbReference type="Pfam" id="PF00248">
    <property type="entry name" value="Aldo_ket_red"/>
    <property type="match status" value="1"/>
</dbReference>
<evidence type="ECO:0000313" key="3">
    <source>
        <dbReference type="Proteomes" id="UP000612899"/>
    </source>
</evidence>
<dbReference type="GO" id="GO:0016491">
    <property type="term" value="F:oxidoreductase activity"/>
    <property type="evidence" value="ECO:0007669"/>
    <property type="project" value="InterPro"/>
</dbReference>
<evidence type="ECO:0000313" key="2">
    <source>
        <dbReference type="EMBL" id="GIH09821.1"/>
    </source>
</evidence>